<dbReference type="InterPro" id="IPR017907">
    <property type="entry name" value="Znf_RING_CS"/>
</dbReference>
<dbReference type="PANTHER" id="PTHR25462">
    <property type="entry name" value="BONUS, ISOFORM C-RELATED"/>
    <property type="match status" value="1"/>
</dbReference>
<dbReference type="SUPFAM" id="SSF57756">
    <property type="entry name" value="Retrovirus zinc finger-like domains"/>
    <property type="match status" value="1"/>
</dbReference>
<dbReference type="SUPFAM" id="SSF57850">
    <property type="entry name" value="RING/U-box"/>
    <property type="match status" value="1"/>
</dbReference>
<evidence type="ECO:0000313" key="8">
    <source>
        <dbReference type="Proteomes" id="UP000594262"/>
    </source>
</evidence>
<dbReference type="GeneID" id="136815566"/>
<dbReference type="InterPro" id="IPR036875">
    <property type="entry name" value="Znf_CCHC_sf"/>
</dbReference>
<reference evidence="7" key="1">
    <citation type="submission" date="2021-01" db="UniProtKB">
        <authorList>
            <consortium name="EnsemblMetazoa"/>
        </authorList>
    </citation>
    <scope>IDENTIFICATION</scope>
</reference>
<dbReference type="InterPro" id="IPR027370">
    <property type="entry name" value="Znf-RING_euk"/>
</dbReference>
<protein>
    <recommendedName>
        <fullName evidence="6">RING-type domain-containing protein</fullName>
    </recommendedName>
</protein>
<dbReference type="RefSeq" id="XP_066928120.1">
    <property type="nucleotide sequence ID" value="XM_067072019.1"/>
</dbReference>
<dbReference type="InterPro" id="IPR001878">
    <property type="entry name" value="Znf_CCHC"/>
</dbReference>
<dbReference type="GO" id="GO:0003676">
    <property type="term" value="F:nucleic acid binding"/>
    <property type="evidence" value="ECO:0007669"/>
    <property type="project" value="InterPro"/>
</dbReference>
<sequence>MTTEELLNKLDQICKCGVCLERFHEPKQLVCQHIFCQQCLMQACVTNKMGLMTLFCPTCRERQPLVYRSFDVMKLKPSFFVNQILEVLVEFAVGNGKLLPHSLSTPQKLLNTKITSVYKSINTDTLEHMTQIRTDEFGVRDLKVQELEEQVQRSKEINSQLLIDNYIMKAKLGEPLDQSSDSNLKQASREVSIKKNISQDSESVSNTKCKQLQISDIEKTQGTSHIEAKLNRYLRKKALNNIQREVDDQKCDQEKSKITENENVIPIKKDTKPKGKKHIEKDKVETRKESNVEESPRDFCWRCLRRGHTGVECKENKTILGRYICSKCDKVGHNSNHCQLTAGHSIVDSVSSTG</sequence>
<evidence type="ECO:0000256" key="4">
    <source>
        <dbReference type="PROSITE-ProRule" id="PRU00175"/>
    </source>
</evidence>
<feature type="region of interest" description="Disordered" evidence="5">
    <location>
        <begin position="268"/>
        <end position="288"/>
    </location>
</feature>
<evidence type="ECO:0000256" key="5">
    <source>
        <dbReference type="SAM" id="MobiDB-lite"/>
    </source>
</evidence>
<dbReference type="AlphaFoldDB" id="A0A7M6DKZ1"/>
<evidence type="ECO:0000256" key="3">
    <source>
        <dbReference type="ARBA" id="ARBA00022833"/>
    </source>
</evidence>
<evidence type="ECO:0000259" key="6">
    <source>
        <dbReference type="PROSITE" id="PS50089"/>
    </source>
</evidence>
<name>A0A7M6DKZ1_9CNID</name>
<keyword evidence="1" id="KW-0479">Metal-binding</keyword>
<dbReference type="PROSITE" id="PS50089">
    <property type="entry name" value="ZF_RING_2"/>
    <property type="match status" value="1"/>
</dbReference>
<feature type="domain" description="RING-type" evidence="6">
    <location>
        <begin position="16"/>
        <end position="60"/>
    </location>
</feature>
<dbReference type="EnsemblMetazoa" id="CLYHEMT014447.1">
    <property type="protein sequence ID" value="CLYHEMP014447.1"/>
    <property type="gene ID" value="CLYHEMG014447"/>
</dbReference>
<dbReference type="Proteomes" id="UP000594262">
    <property type="component" value="Unplaced"/>
</dbReference>
<dbReference type="Pfam" id="PF13445">
    <property type="entry name" value="zf-RING_UBOX"/>
    <property type="match status" value="1"/>
</dbReference>
<dbReference type="InterPro" id="IPR013083">
    <property type="entry name" value="Znf_RING/FYVE/PHD"/>
</dbReference>
<evidence type="ECO:0000313" key="7">
    <source>
        <dbReference type="EnsemblMetazoa" id="CLYHEMP014447.1"/>
    </source>
</evidence>
<dbReference type="SMART" id="SM00343">
    <property type="entry name" value="ZnF_C2HC"/>
    <property type="match status" value="2"/>
</dbReference>
<dbReference type="PROSITE" id="PS00518">
    <property type="entry name" value="ZF_RING_1"/>
    <property type="match status" value="1"/>
</dbReference>
<dbReference type="Gene3D" id="3.30.40.10">
    <property type="entry name" value="Zinc/RING finger domain, C3HC4 (zinc finger)"/>
    <property type="match status" value="1"/>
</dbReference>
<dbReference type="SMART" id="SM00184">
    <property type="entry name" value="RING"/>
    <property type="match status" value="1"/>
</dbReference>
<keyword evidence="3" id="KW-0862">Zinc</keyword>
<dbReference type="OrthoDB" id="5951974at2759"/>
<evidence type="ECO:0000256" key="1">
    <source>
        <dbReference type="ARBA" id="ARBA00022723"/>
    </source>
</evidence>
<proteinExistence type="predicted"/>
<accession>A0A7M6DKZ1</accession>
<dbReference type="InterPro" id="IPR001841">
    <property type="entry name" value="Znf_RING"/>
</dbReference>
<dbReference type="GO" id="GO:0008270">
    <property type="term" value="F:zinc ion binding"/>
    <property type="evidence" value="ECO:0007669"/>
    <property type="project" value="UniProtKB-KW"/>
</dbReference>
<dbReference type="PANTHER" id="PTHR25462:SF296">
    <property type="entry name" value="MEIOTIC P26, ISOFORM F"/>
    <property type="match status" value="1"/>
</dbReference>
<dbReference type="InterPro" id="IPR047153">
    <property type="entry name" value="TRIM45/56/19-like"/>
</dbReference>
<dbReference type="Gene3D" id="4.10.60.10">
    <property type="entry name" value="Zinc finger, CCHC-type"/>
    <property type="match status" value="1"/>
</dbReference>
<keyword evidence="8" id="KW-1185">Reference proteome</keyword>
<keyword evidence="2 4" id="KW-0863">Zinc-finger</keyword>
<organism evidence="7 8">
    <name type="scientific">Clytia hemisphaerica</name>
    <dbReference type="NCBI Taxonomy" id="252671"/>
    <lineage>
        <taxon>Eukaryota</taxon>
        <taxon>Metazoa</taxon>
        <taxon>Cnidaria</taxon>
        <taxon>Hydrozoa</taxon>
        <taxon>Hydroidolina</taxon>
        <taxon>Leptothecata</taxon>
        <taxon>Obeliida</taxon>
        <taxon>Clytiidae</taxon>
        <taxon>Clytia</taxon>
    </lineage>
</organism>
<evidence type="ECO:0000256" key="2">
    <source>
        <dbReference type="ARBA" id="ARBA00022771"/>
    </source>
</evidence>